<dbReference type="AlphaFoldDB" id="A0AAU9RT70"/>
<proteinExistence type="inferred from homology"/>
<dbReference type="Pfam" id="PF02458">
    <property type="entry name" value="Transferase"/>
    <property type="match status" value="2"/>
</dbReference>
<dbReference type="EMBL" id="CAJVSB020000481">
    <property type="protein sequence ID" value="CAH2051086.1"/>
    <property type="molecule type" value="Genomic_DNA"/>
</dbReference>
<sequence>KWKKTLTEMEVEVTCREMIKPLFPTPHHLRHLQPSFYDQMQARVLMPTLYFYPEDPNTTNLQQANKLKRSLENVLTKFYPLAGRVEEDHTDCNDEGVPYVEARVNCQLSQVIGESRLAKLDKLLPYTDWEESHNLALAVQVNFFECGGIAIGISSNHKVFDAASIFYFVNSWAAVARGDLDYNRMSSPNFDLPKLFPPKPLPFTPKLVQLILRRLWLRGATREKRYLAFLMVNLRMRANPPLSESYFGNLVGFAKVGESTDQALMDGSEFVTRTRDAVKRNADSFVKKHENPISDVHVDDYSNKSEDVNVKFSSFSNFALYEADFGSGRPVWVTMGGSCFKDTVLYLPTRSGDGIEVLLYLKEDDMSKLESDTDFLGFASTSSDV</sequence>
<keyword evidence="3" id="KW-0012">Acyltransferase</keyword>
<name>A0AAU9RT70_THLAR</name>
<comment type="similarity">
    <text evidence="1">Belongs to the plant acyltransferase family.</text>
</comment>
<evidence type="ECO:0000256" key="3">
    <source>
        <dbReference type="ARBA" id="ARBA00023315"/>
    </source>
</evidence>
<keyword evidence="2" id="KW-0808">Transferase</keyword>
<dbReference type="Gene3D" id="3.30.559.10">
    <property type="entry name" value="Chloramphenicol acetyltransferase-like domain"/>
    <property type="match status" value="2"/>
</dbReference>
<feature type="non-terminal residue" evidence="4">
    <location>
        <position position="1"/>
    </location>
</feature>
<dbReference type="InterPro" id="IPR023213">
    <property type="entry name" value="CAT-like_dom_sf"/>
</dbReference>
<reference evidence="4 5" key="1">
    <citation type="submission" date="2022-03" db="EMBL/GenBank/DDBJ databases">
        <authorList>
            <person name="Nunn A."/>
            <person name="Chopra R."/>
            <person name="Nunn A."/>
            <person name="Contreras Garrido A."/>
        </authorList>
    </citation>
    <scope>NUCLEOTIDE SEQUENCE [LARGE SCALE GENOMIC DNA]</scope>
</reference>
<dbReference type="PANTHER" id="PTHR31623:SF17">
    <property type="entry name" value="F21J9.9"/>
    <property type="match status" value="1"/>
</dbReference>
<evidence type="ECO:0000256" key="1">
    <source>
        <dbReference type="ARBA" id="ARBA00009861"/>
    </source>
</evidence>
<dbReference type="GO" id="GO:0016746">
    <property type="term" value="F:acyltransferase activity"/>
    <property type="evidence" value="ECO:0007669"/>
    <property type="project" value="UniProtKB-KW"/>
</dbReference>
<evidence type="ECO:0000313" key="4">
    <source>
        <dbReference type="EMBL" id="CAH2051086.1"/>
    </source>
</evidence>
<dbReference type="Proteomes" id="UP000836841">
    <property type="component" value="Unassembled WGS sequence"/>
</dbReference>
<protein>
    <submittedName>
        <fullName evidence="4">Uncharacterized protein</fullName>
    </submittedName>
</protein>
<organism evidence="4 5">
    <name type="scientific">Thlaspi arvense</name>
    <name type="common">Field penny-cress</name>
    <dbReference type="NCBI Taxonomy" id="13288"/>
    <lineage>
        <taxon>Eukaryota</taxon>
        <taxon>Viridiplantae</taxon>
        <taxon>Streptophyta</taxon>
        <taxon>Embryophyta</taxon>
        <taxon>Tracheophyta</taxon>
        <taxon>Spermatophyta</taxon>
        <taxon>Magnoliopsida</taxon>
        <taxon>eudicotyledons</taxon>
        <taxon>Gunneridae</taxon>
        <taxon>Pentapetalae</taxon>
        <taxon>rosids</taxon>
        <taxon>malvids</taxon>
        <taxon>Brassicales</taxon>
        <taxon>Brassicaceae</taxon>
        <taxon>Thlaspideae</taxon>
        <taxon>Thlaspi</taxon>
    </lineage>
</organism>
<comment type="caution">
    <text evidence="4">The sequence shown here is derived from an EMBL/GenBank/DDBJ whole genome shotgun (WGS) entry which is preliminary data.</text>
</comment>
<evidence type="ECO:0000313" key="5">
    <source>
        <dbReference type="Proteomes" id="UP000836841"/>
    </source>
</evidence>
<keyword evidence="5" id="KW-1185">Reference proteome</keyword>
<dbReference type="PANTHER" id="PTHR31623">
    <property type="entry name" value="F21J9.9"/>
    <property type="match status" value="1"/>
</dbReference>
<gene>
    <name evidence="4" type="ORF">TAV2_LOCUS8732</name>
</gene>
<accession>A0AAU9RT70</accession>
<evidence type="ECO:0000256" key="2">
    <source>
        <dbReference type="ARBA" id="ARBA00022679"/>
    </source>
</evidence>